<name>A0A450RTG7_9GAMM</name>
<protein>
    <submittedName>
        <fullName evidence="1">Uncharacterized protein</fullName>
    </submittedName>
</protein>
<evidence type="ECO:0000313" key="2">
    <source>
        <dbReference type="EMBL" id="VFJ48094.1"/>
    </source>
</evidence>
<evidence type="ECO:0000313" key="1">
    <source>
        <dbReference type="EMBL" id="VFJ42443.1"/>
    </source>
</evidence>
<organism evidence="1">
    <name type="scientific">Candidatus Kentrum sp. DK</name>
    <dbReference type="NCBI Taxonomy" id="2126562"/>
    <lineage>
        <taxon>Bacteria</taxon>
        <taxon>Pseudomonadati</taxon>
        <taxon>Pseudomonadota</taxon>
        <taxon>Gammaproteobacteria</taxon>
        <taxon>Candidatus Kentrum</taxon>
    </lineage>
</organism>
<dbReference type="AlphaFoldDB" id="A0A450RTG7"/>
<sequence>MLHYLAEVMTRTEIAEDAEKTVAERECFEIILRFWKHRASLPGPRRPMASFESIVQTLDQLFEDRHVVYFGPGDGHSIDPDSKEWLSLATNIDHAARDLIRWCIAMASSEAMEKDGTWVEDETARKLDDGPNLTAARMLIEKTEPLSYIVKGLHPEKEANELMKMRNRLDELVRMSEAMRDRIDAVLGSNSP</sequence>
<reference evidence="1" key="1">
    <citation type="submission" date="2019-02" db="EMBL/GenBank/DDBJ databases">
        <authorList>
            <person name="Gruber-Vodicka R. H."/>
            <person name="Seah K. B. B."/>
        </authorList>
    </citation>
    <scope>NUCLEOTIDE SEQUENCE</scope>
    <source>
        <strain evidence="2">BECK_DK161</strain>
        <strain evidence="1">BECK_DK47</strain>
    </source>
</reference>
<accession>A0A450RTG7</accession>
<proteinExistence type="predicted"/>
<gene>
    <name evidence="1" type="ORF">BECKDK2373B_GA0170837_100166</name>
    <name evidence="2" type="ORF">BECKDK2373C_GA0170839_10206</name>
</gene>
<dbReference type="EMBL" id="CAADEY010000020">
    <property type="protein sequence ID" value="VFJ48094.1"/>
    <property type="molecule type" value="Genomic_DNA"/>
</dbReference>
<dbReference type="EMBL" id="CAADEX010000001">
    <property type="protein sequence ID" value="VFJ42443.1"/>
    <property type="molecule type" value="Genomic_DNA"/>
</dbReference>